<organism evidence="1 2">
    <name type="scientific">Dictyobacter alpinus</name>
    <dbReference type="NCBI Taxonomy" id="2014873"/>
    <lineage>
        <taxon>Bacteria</taxon>
        <taxon>Bacillati</taxon>
        <taxon>Chloroflexota</taxon>
        <taxon>Ktedonobacteria</taxon>
        <taxon>Ktedonobacterales</taxon>
        <taxon>Dictyobacteraceae</taxon>
        <taxon>Dictyobacter</taxon>
    </lineage>
</organism>
<gene>
    <name evidence="1" type="ORF">KDA_70960</name>
</gene>
<dbReference type="AlphaFoldDB" id="A0A402BJT1"/>
<name>A0A402BJT1_9CHLR</name>
<keyword evidence="2" id="KW-1185">Reference proteome</keyword>
<dbReference type="OrthoDB" id="2614981at2"/>
<sequence length="157" mass="18119">MNMILTFTNEMHSIKDTYQGIAQGEDPRYAVGAFLNDFFDYHADARQALIADPIEVAEHPQPEHWQWALFCAASIEYLCQQYGMDCPVWVHTPIYATALSEPWFFVPTALHNPAVRARYERETPDPFTRRNIFCGTRILMHKKATHKATAHHIMQPA</sequence>
<evidence type="ECO:0000313" key="1">
    <source>
        <dbReference type="EMBL" id="GCE31612.1"/>
    </source>
</evidence>
<reference evidence="2" key="1">
    <citation type="submission" date="2018-12" db="EMBL/GenBank/DDBJ databases">
        <title>Tengunoibacter tsumagoiensis gen. nov., sp. nov., Dictyobacter kobayashii sp. nov., D. alpinus sp. nov., and D. joshuensis sp. nov. and description of Dictyobacteraceae fam. nov. within the order Ktedonobacterales isolated from Tengu-no-mugimeshi.</title>
        <authorList>
            <person name="Wang C.M."/>
            <person name="Zheng Y."/>
            <person name="Sakai Y."/>
            <person name="Toyoda A."/>
            <person name="Minakuchi Y."/>
            <person name="Abe K."/>
            <person name="Yokota A."/>
            <person name="Yabe S."/>
        </authorList>
    </citation>
    <scope>NUCLEOTIDE SEQUENCE [LARGE SCALE GENOMIC DNA]</scope>
    <source>
        <strain evidence="2">Uno16</strain>
    </source>
</reference>
<dbReference type="RefSeq" id="WP_126631558.1">
    <property type="nucleotide sequence ID" value="NZ_BIFT01000002.1"/>
</dbReference>
<comment type="caution">
    <text evidence="1">The sequence shown here is derived from an EMBL/GenBank/DDBJ whole genome shotgun (WGS) entry which is preliminary data.</text>
</comment>
<accession>A0A402BJT1</accession>
<evidence type="ECO:0000313" key="2">
    <source>
        <dbReference type="Proteomes" id="UP000287171"/>
    </source>
</evidence>
<dbReference type="EMBL" id="BIFT01000002">
    <property type="protein sequence ID" value="GCE31612.1"/>
    <property type="molecule type" value="Genomic_DNA"/>
</dbReference>
<protein>
    <submittedName>
        <fullName evidence="1">Uncharacterized protein</fullName>
    </submittedName>
</protein>
<proteinExistence type="predicted"/>
<dbReference type="Proteomes" id="UP000287171">
    <property type="component" value="Unassembled WGS sequence"/>
</dbReference>